<dbReference type="RefSeq" id="XP_018027616.1">
    <property type="nucleotide sequence ID" value="XM_018172127.2"/>
</dbReference>
<evidence type="ECO:0000256" key="3">
    <source>
        <dbReference type="ARBA" id="ARBA00022679"/>
    </source>
</evidence>
<dbReference type="Proteomes" id="UP000694843">
    <property type="component" value="Unplaced"/>
</dbReference>
<evidence type="ECO:0000256" key="4">
    <source>
        <dbReference type="ARBA" id="ARBA00023315"/>
    </source>
</evidence>
<comment type="catalytic activity">
    <reaction evidence="5">
        <text>a 1-acyl-sn-glycero-3-phosphate + an acyl-CoA = a 1,2-diacyl-sn-glycero-3-phosphate + CoA</text>
        <dbReference type="Rhea" id="RHEA:19709"/>
        <dbReference type="ChEBI" id="CHEBI:57287"/>
        <dbReference type="ChEBI" id="CHEBI:57970"/>
        <dbReference type="ChEBI" id="CHEBI:58342"/>
        <dbReference type="ChEBI" id="CHEBI:58608"/>
        <dbReference type="EC" id="2.3.1.51"/>
    </reaction>
</comment>
<protein>
    <recommendedName>
        <fullName evidence="5">1-acyl-sn-glycerol-3-phosphate acyltransferase</fullName>
        <ecNumber evidence="5">2.3.1.51</ecNumber>
    </recommendedName>
</protein>
<dbReference type="OMA" id="KKSLVWI"/>
<sequence length="282" mass="32288">MMFLDFTNILIILIIILPFLYEYSPRFRLYLKFFVYYMTVMTASVLCIPFIIWRPGNVRNTLLATIPLRVLNPLLGLHWEVRGVEHITPDRAAIVVANHQSSLDFLGMVYMWPLFQKMSAIAKKEILYAIPFGPTAWLCGTRFIDRSNPARAKQSMNDAMEYVTEHKVKLWIFPEGTRNTEDEFLPFKKGAFHLALSGNLPILPIVYSSYKGFLSHKAGVFNPGNVIVTCLPAIPTEGLTMDDMPRLMDDVRQQMMAVFTETSSQVQQPYPMEIPVAVRKES</sequence>
<dbReference type="PANTHER" id="PTHR10434:SF11">
    <property type="entry name" value="1-ACYL-SN-GLYCEROL-3-PHOSPHATE ACYLTRANSFERASE"/>
    <property type="match status" value="1"/>
</dbReference>
<evidence type="ECO:0000256" key="2">
    <source>
        <dbReference type="ARBA" id="ARBA00008655"/>
    </source>
</evidence>
<dbReference type="GeneID" id="108682878"/>
<name>A0A8B7PQ77_HYAAZ</name>
<evidence type="ECO:0000256" key="6">
    <source>
        <dbReference type="SAM" id="Phobius"/>
    </source>
</evidence>
<evidence type="ECO:0000256" key="5">
    <source>
        <dbReference type="RuleBase" id="RU361267"/>
    </source>
</evidence>
<keyword evidence="5" id="KW-0444">Lipid biosynthesis</keyword>
<dbReference type="AlphaFoldDB" id="A0A8B7PQ77"/>
<comment type="domain">
    <text evidence="5">The HXXXXD motif is essential for acyltransferase activity and may constitute the binding site for the phosphate moiety of the glycerol-3-phosphate.</text>
</comment>
<feature type="transmembrane region" description="Helical" evidence="6">
    <location>
        <begin position="35"/>
        <end position="53"/>
    </location>
</feature>
<dbReference type="PANTHER" id="PTHR10434">
    <property type="entry name" value="1-ACYL-SN-GLYCEROL-3-PHOSPHATE ACYLTRANSFERASE"/>
    <property type="match status" value="1"/>
</dbReference>
<keyword evidence="5" id="KW-0594">Phospholipid biosynthesis</keyword>
<evidence type="ECO:0000259" key="7">
    <source>
        <dbReference type="SMART" id="SM00563"/>
    </source>
</evidence>
<keyword evidence="6" id="KW-1133">Transmembrane helix</keyword>
<evidence type="ECO:0000256" key="1">
    <source>
        <dbReference type="ARBA" id="ARBA00004728"/>
    </source>
</evidence>
<dbReference type="SUPFAM" id="SSF69593">
    <property type="entry name" value="Glycerol-3-phosphate (1)-acyltransferase"/>
    <property type="match status" value="1"/>
</dbReference>
<dbReference type="KEGG" id="hazt:108682878"/>
<keyword evidence="8" id="KW-1185">Reference proteome</keyword>
<keyword evidence="6" id="KW-0472">Membrane</keyword>
<keyword evidence="5" id="KW-0443">Lipid metabolism</keyword>
<feature type="domain" description="Phospholipid/glycerol acyltransferase" evidence="7">
    <location>
        <begin position="93"/>
        <end position="210"/>
    </location>
</feature>
<dbReference type="GO" id="GO:0005783">
    <property type="term" value="C:endoplasmic reticulum"/>
    <property type="evidence" value="ECO:0007669"/>
    <property type="project" value="TreeGrafter"/>
</dbReference>
<organism evidence="8 9">
    <name type="scientific">Hyalella azteca</name>
    <name type="common">Amphipod</name>
    <dbReference type="NCBI Taxonomy" id="294128"/>
    <lineage>
        <taxon>Eukaryota</taxon>
        <taxon>Metazoa</taxon>
        <taxon>Ecdysozoa</taxon>
        <taxon>Arthropoda</taxon>
        <taxon>Crustacea</taxon>
        <taxon>Multicrustacea</taxon>
        <taxon>Malacostraca</taxon>
        <taxon>Eumalacostraca</taxon>
        <taxon>Peracarida</taxon>
        <taxon>Amphipoda</taxon>
        <taxon>Senticaudata</taxon>
        <taxon>Talitrida</taxon>
        <taxon>Talitroidea</taxon>
        <taxon>Hyalellidae</taxon>
        <taxon>Hyalella</taxon>
    </lineage>
</organism>
<proteinExistence type="inferred from homology"/>
<dbReference type="GO" id="GO:0006654">
    <property type="term" value="P:phosphatidic acid biosynthetic process"/>
    <property type="evidence" value="ECO:0007669"/>
    <property type="project" value="TreeGrafter"/>
</dbReference>
<feature type="transmembrane region" description="Helical" evidence="6">
    <location>
        <begin position="6"/>
        <end position="23"/>
    </location>
</feature>
<keyword evidence="4 5" id="KW-0012">Acyltransferase</keyword>
<comment type="similarity">
    <text evidence="2 5">Belongs to the 1-acyl-sn-glycerol-3-phosphate acyltransferase family.</text>
</comment>
<dbReference type="NCBIfam" id="TIGR00530">
    <property type="entry name" value="AGP_acyltrn"/>
    <property type="match status" value="1"/>
</dbReference>
<keyword evidence="3 5" id="KW-0808">Transferase</keyword>
<dbReference type="GO" id="GO:0003841">
    <property type="term" value="F:1-acylglycerol-3-phosphate O-acyltransferase activity"/>
    <property type="evidence" value="ECO:0007669"/>
    <property type="project" value="UniProtKB-UniRule"/>
</dbReference>
<dbReference type="GO" id="GO:0016020">
    <property type="term" value="C:membrane"/>
    <property type="evidence" value="ECO:0007669"/>
    <property type="project" value="InterPro"/>
</dbReference>
<keyword evidence="6" id="KW-0812">Transmembrane</keyword>
<keyword evidence="5" id="KW-1208">Phospholipid metabolism</keyword>
<accession>A0A8B7PQ77</accession>
<dbReference type="OrthoDB" id="202234at2759"/>
<evidence type="ECO:0000313" key="8">
    <source>
        <dbReference type="Proteomes" id="UP000694843"/>
    </source>
</evidence>
<dbReference type="Pfam" id="PF01553">
    <property type="entry name" value="Acyltransferase"/>
    <property type="match status" value="1"/>
</dbReference>
<comment type="pathway">
    <text evidence="1">Phospholipid metabolism; CDP-diacylglycerol biosynthesis; CDP-diacylglycerol from sn-glycerol 3-phosphate: step 2/3.</text>
</comment>
<dbReference type="InterPro" id="IPR002123">
    <property type="entry name" value="Plipid/glycerol_acylTrfase"/>
</dbReference>
<gene>
    <name evidence="9" type="primary">LOC108682878</name>
</gene>
<dbReference type="CDD" id="cd07989">
    <property type="entry name" value="LPLAT_AGPAT-like"/>
    <property type="match status" value="1"/>
</dbReference>
<dbReference type="InterPro" id="IPR004552">
    <property type="entry name" value="AGP_acyltrans"/>
</dbReference>
<evidence type="ECO:0000313" key="9">
    <source>
        <dbReference type="RefSeq" id="XP_018027616.1"/>
    </source>
</evidence>
<dbReference type="SMART" id="SM00563">
    <property type="entry name" value="PlsC"/>
    <property type="match status" value="1"/>
</dbReference>
<reference evidence="9" key="1">
    <citation type="submission" date="2025-08" db="UniProtKB">
        <authorList>
            <consortium name="RefSeq"/>
        </authorList>
    </citation>
    <scope>IDENTIFICATION</scope>
    <source>
        <tissue evidence="9">Whole organism</tissue>
    </source>
</reference>
<dbReference type="EC" id="2.3.1.51" evidence="5"/>